<organism evidence="1 2">
    <name type="scientific">Methanococcoides seepicolus</name>
    <dbReference type="NCBI Taxonomy" id="2828780"/>
    <lineage>
        <taxon>Archaea</taxon>
        <taxon>Methanobacteriati</taxon>
        <taxon>Methanobacteriota</taxon>
        <taxon>Stenosarchaea group</taxon>
        <taxon>Methanomicrobia</taxon>
        <taxon>Methanosarcinales</taxon>
        <taxon>Methanosarcinaceae</taxon>
        <taxon>Methanococcoides</taxon>
    </lineage>
</organism>
<reference evidence="1" key="1">
    <citation type="journal article" date="2021" name="mSystems">
        <title>Bacteria and Archaea Synergistically Convert Glycine Betaine to Biogenic Methane in the Formosa Cold Seep of the South China Sea.</title>
        <authorList>
            <person name="Li L."/>
            <person name="Zhang W."/>
            <person name="Zhang S."/>
            <person name="Song L."/>
            <person name="Sun Q."/>
            <person name="Zhang H."/>
            <person name="Xiang H."/>
            <person name="Dong X."/>
        </authorList>
    </citation>
    <scope>NUCLEOTIDE SEQUENCE</scope>
    <source>
        <strain evidence="1">LLY</strain>
    </source>
</reference>
<dbReference type="EMBL" id="JAGSOI010000078">
    <property type="protein sequence ID" value="MCM1987831.1"/>
    <property type="molecule type" value="Genomic_DNA"/>
</dbReference>
<evidence type="ECO:0000313" key="1">
    <source>
        <dbReference type="EMBL" id="MCM1987831.1"/>
    </source>
</evidence>
<dbReference type="RefSeq" id="WP_250869190.1">
    <property type="nucleotide sequence ID" value="NZ_JAGSOI010000078.1"/>
</dbReference>
<accession>A0A9E4ZGV1</accession>
<gene>
    <name evidence="1" type="ORF">KDK67_12740</name>
</gene>
<evidence type="ECO:0000313" key="2">
    <source>
        <dbReference type="Proteomes" id="UP001056766"/>
    </source>
</evidence>
<keyword evidence="2" id="KW-1185">Reference proteome</keyword>
<protein>
    <submittedName>
        <fullName evidence="1">Uncharacterized protein</fullName>
    </submittedName>
</protein>
<dbReference type="AlphaFoldDB" id="A0A9E4ZGV1"/>
<comment type="caution">
    <text evidence="1">The sequence shown here is derived from an EMBL/GenBank/DDBJ whole genome shotgun (WGS) entry which is preliminary data.</text>
</comment>
<dbReference type="Proteomes" id="UP001056766">
    <property type="component" value="Unassembled WGS sequence"/>
</dbReference>
<reference evidence="1" key="2">
    <citation type="submission" date="2021-04" db="EMBL/GenBank/DDBJ databases">
        <authorList>
            <person name="Dong X."/>
        </authorList>
    </citation>
    <scope>NUCLEOTIDE SEQUENCE</scope>
    <source>
        <strain evidence="1">LLY</strain>
    </source>
</reference>
<proteinExistence type="predicted"/>
<name>A0A9E4ZGV1_9EURY</name>
<sequence length="66" mass="7272">MTQAIQNNSVVKKLKKYKGGDTIMKIKALIYKIFKLTLICIVIYTTNSTLASPVVDSFAYAANAVD</sequence>